<dbReference type="GO" id="GO:0003964">
    <property type="term" value="F:RNA-directed DNA polymerase activity"/>
    <property type="evidence" value="ECO:0007669"/>
    <property type="project" value="UniProtKB-EC"/>
</dbReference>
<proteinExistence type="predicted"/>
<keyword evidence="4" id="KW-1185">Reference proteome</keyword>
<comment type="caution">
    <text evidence="3">The sequence shown here is derived from an EMBL/GenBank/DDBJ whole genome shotgun (WGS) entry which is preliminary data.</text>
</comment>
<dbReference type="EMBL" id="JAFNEN010000120">
    <property type="protein sequence ID" value="KAG8193484.1"/>
    <property type="molecule type" value="Genomic_DNA"/>
</dbReference>
<reference evidence="3 4" key="1">
    <citation type="journal article" date="2022" name="Nat. Ecol. Evol.">
        <title>A masculinizing supergene underlies an exaggerated male reproductive morph in a spider.</title>
        <authorList>
            <person name="Hendrickx F."/>
            <person name="De Corte Z."/>
            <person name="Sonet G."/>
            <person name="Van Belleghem S.M."/>
            <person name="Kostlbacher S."/>
            <person name="Vangestel C."/>
        </authorList>
    </citation>
    <scope>NUCLEOTIDE SEQUENCE [LARGE SCALE GENOMIC DNA]</scope>
    <source>
        <strain evidence="3">W744_W776</strain>
    </source>
</reference>
<protein>
    <recommendedName>
        <fullName evidence="1">RNA-directed DNA polymerase</fullName>
        <ecNumber evidence="1">2.7.7.49</ecNumber>
    </recommendedName>
</protein>
<dbReference type="AlphaFoldDB" id="A0AAV6VA00"/>
<dbReference type="InterPro" id="IPR043128">
    <property type="entry name" value="Rev_trsase/Diguanyl_cyclase"/>
</dbReference>
<evidence type="ECO:0000313" key="3">
    <source>
        <dbReference type="EMBL" id="KAG8193484.1"/>
    </source>
</evidence>
<dbReference type="Pfam" id="PF17919">
    <property type="entry name" value="RT_RNaseH_2"/>
    <property type="match status" value="1"/>
</dbReference>
<evidence type="ECO:0000313" key="4">
    <source>
        <dbReference type="Proteomes" id="UP000827092"/>
    </source>
</evidence>
<dbReference type="PANTHER" id="PTHR37984:SF12">
    <property type="entry name" value="RIBONUCLEASE H"/>
    <property type="match status" value="1"/>
</dbReference>
<sequence length="150" mass="16591">MFIRGKTEVDFLGFRVDKEGIHPSRSKVEAIHAAPIPADKQQLQAFLGLINFYHSFLKGKASFAEPLHRLLDSDAKWVWLDSHTGVFNKLKNLISSDSVLVPFDETLSILLTCDASPYGVGAILNHQLPDGREAPIAFSSRTLTSTELKA</sequence>
<feature type="domain" description="Reverse transcriptase/retrotransposon-derived protein RNase H-like" evidence="2">
    <location>
        <begin position="79"/>
        <end position="149"/>
    </location>
</feature>
<accession>A0AAV6VA00</accession>
<dbReference type="InterPro" id="IPR043502">
    <property type="entry name" value="DNA/RNA_pol_sf"/>
</dbReference>
<dbReference type="FunFam" id="3.30.70.270:FF:000020">
    <property type="entry name" value="Transposon Tf2-6 polyprotein-like Protein"/>
    <property type="match status" value="1"/>
</dbReference>
<organism evidence="3 4">
    <name type="scientific">Oedothorax gibbosus</name>
    <dbReference type="NCBI Taxonomy" id="931172"/>
    <lineage>
        <taxon>Eukaryota</taxon>
        <taxon>Metazoa</taxon>
        <taxon>Ecdysozoa</taxon>
        <taxon>Arthropoda</taxon>
        <taxon>Chelicerata</taxon>
        <taxon>Arachnida</taxon>
        <taxon>Araneae</taxon>
        <taxon>Araneomorphae</taxon>
        <taxon>Entelegynae</taxon>
        <taxon>Araneoidea</taxon>
        <taxon>Linyphiidae</taxon>
        <taxon>Erigoninae</taxon>
        <taxon>Oedothorax</taxon>
    </lineage>
</organism>
<dbReference type="PANTHER" id="PTHR37984">
    <property type="entry name" value="PROTEIN CBG26694"/>
    <property type="match status" value="1"/>
</dbReference>
<dbReference type="SUPFAM" id="SSF56672">
    <property type="entry name" value="DNA/RNA polymerases"/>
    <property type="match status" value="1"/>
</dbReference>
<dbReference type="InterPro" id="IPR050951">
    <property type="entry name" value="Retrovirus_Pol_polyprotein"/>
</dbReference>
<dbReference type="InterPro" id="IPR041577">
    <property type="entry name" value="RT_RNaseH_2"/>
</dbReference>
<name>A0AAV6VA00_9ARAC</name>
<evidence type="ECO:0000256" key="1">
    <source>
        <dbReference type="ARBA" id="ARBA00012493"/>
    </source>
</evidence>
<evidence type="ECO:0000259" key="2">
    <source>
        <dbReference type="Pfam" id="PF17919"/>
    </source>
</evidence>
<dbReference type="Proteomes" id="UP000827092">
    <property type="component" value="Unassembled WGS sequence"/>
</dbReference>
<gene>
    <name evidence="3" type="ORF">JTE90_023735</name>
</gene>
<dbReference type="Gene3D" id="3.30.70.270">
    <property type="match status" value="1"/>
</dbReference>
<dbReference type="EC" id="2.7.7.49" evidence="1"/>